<feature type="region of interest" description="Disordered" evidence="1">
    <location>
        <begin position="71"/>
        <end position="110"/>
    </location>
</feature>
<gene>
    <name evidence="2" type="ORF">PVAP13_4NG286638</name>
</gene>
<reference evidence="2" key="1">
    <citation type="submission" date="2020-05" db="EMBL/GenBank/DDBJ databases">
        <title>WGS assembly of Panicum virgatum.</title>
        <authorList>
            <person name="Lovell J.T."/>
            <person name="Jenkins J."/>
            <person name="Shu S."/>
            <person name="Juenger T.E."/>
            <person name="Schmutz J."/>
        </authorList>
    </citation>
    <scope>NUCLEOTIDE SEQUENCE</scope>
    <source>
        <strain evidence="2">AP13</strain>
    </source>
</reference>
<name>A0A8T0TG62_PANVG</name>
<sequence length="202" mass="21769">MAAAHQLCRRWQAVARTCFAGDGRRSPALRSAFWHATACVARPSCWHASTLRPSPDAGCCCGRPPWPSPQGSRCARPLRAPPPMRGRWRAEDAPVEKSPAAPLTPEPAAAAAADEVEDEEQVSDLDDAPLPAKAARQLPWRTAGRGKRTCRRGGERLGLKVTGCSDRARSAPGSRETNLESVSWDAGERAYFASWETGQGTV</sequence>
<evidence type="ECO:0000313" key="2">
    <source>
        <dbReference type="EMBL" id="KAG2608095.1"/>
    </source>
</evidence>
<dbReference type="AlphaFoldDB" id="A0A8T0TG62"/>
<proteinExistence type="predicted"/>
<dbReference type="Proteomes" id="UP000823388">
    <property type="component" value="Chromosome 4N"/>
</dbReference>
<keyword evidence="3" id="KW-1185">Reference proteome</keyword>
<protein>
    <submittedName>
        <fullName evidence="2">Uncharacterized protein</fullName>
    </submittedName>
</protein>
<evidence type="ECO:0000256" key="1">
    <source>
        <dbReference type="SAM" id="MobiDB-lite"/>
    </source>
</evidence>
<comment type="caution">
    <text evidence="2">The sequence shown here is derived from an EMBL/GenBank/DDBJ whole genome shotgun (WGS) entry which is preliminary data.</text>
</comment>
<organism evidence="2 3">
    <name type="scientific">Panicum virgatum</name>
    <name type="common">Blackwell switchgrass</name>
    <dbReference type="NCBI Taxonomy" id="38727"/>
    <lineage>
        <taxon>Eukaryota</taxon>
        <taxon>Viridiplantae</taxon>
        <taxon>Streptophyta</taxon>
        <taxon>Embryophyta</taxon>
        <taxon>Tracheophyta</taxon>
        <taxon>Spermatophyta</taxon>
        <taxon>Magnoliopsida</taxon>
        <taxon>Liliopsida</taxon>
        <taxon>Poales</taxon>
        <taxon>Poaceae</taxon>
        <taxon>PACMAD clade</taxon>
        <taxon>Panicoideae</taxon>
        <taxon>Panicodae</taxon>
        <taxon>Paniceae</taxon>
        <taxon>Panicinae</taxon>
        <taxon>Panicum</taxon>
        <taxon>Panicum sect. Hiantes</taxon>
    </lineage>
</organism>
<evidence type="ECO:0000313" key="3">
    <source>
        <dbReference type="Proteomes" id="UP000823388"/>
    </source>
</evidence>
<feature type="compositionally biased region" description="Low complexity" evidence="1">
    <location>
        <begin position="98"/>
        <end position="110"/>
    </location>
</feature>
<dbReference type="EMBL" id="CM029044">
    <property type="protein sequence ID" value="KAG2608095.1"/>
    <property type="molecule type" value="Genomic_DNA"/>
</dbReference>
<accession>A0A8T0TG62</accession>